<dbReference type="KEGG" id="aser:Asera_17220"/>
<dbReference type="SMART" id="SM00344">
    <property type="entry name" value="HTH_ASNC"/>
    <property type="match status" value="2"/>
</dbReference>
<dbReference type="PRINTS" id="PR00033">
    <property type="entry name" value="HTHASNC"/>
</dbReference>
<evidence type="ECO:0000259" key="4">
    <source>
        <dbReference type="PROSITE" id="PS50956"/>
    </source>
</evidence>
<dbReference type="SUPFAM" id="SSF46785">
    <property type="entry name" value="Winged helix' DNA-binding domain"/>
    <property type="match status" value="2"/>
</dbReference>
<protein>
    <submittedName>
        <fullName evidence="5">AsnC family transcriptional regulator</fullName>
    </submittedName>
</protein>
<reference evidence="5" key="1">
    <citation type="submission" date="2020-08" db="EMBL/GenBank/DDBJ databases">
        <title>Whole genome shotgun sequence of Actinocatenispora sera NBRC 101916.</title>
        <authorList>
            <person name="Komaki H."/>
            <person name="Tamura T."/>
        </authorList>
    </citation>
    <scope>NUCLEOTIDE SEQUENCE</scope>
    <source>
        <strain evidence="5">NBRC 101916</strain>
    </source>
</reference>
<keyword evidence="1" id="KW-0805">Transcription regulation</keyword>
<keyword evidence="6" id="KW-1185">Reference proteome</keyword>
<dbReference type="GO" id="GO:0043200">
    <property type="term" value="P:response to amino acid"/>
    <property type="evidence" value="ECO:0007669"/>
    <property type="project" value="TreeGrafter"/>
</dbReference>
<dbReference type="Gene3D" id="1.10.10.10">
    <property type="entry name" value="Winged helix-like DNA-binding domain superfamily/Winged helix DNA-binding domain"/>
    <property type="match status" value="2"/>
</dbReference>
<dbReference type="SUPFAM" id="SSF54909">
    <property type="entry name" value="Dimeric alpha+beta barrel"/>
    <property type="match status" value="1"/>
</dbReference>
<dbReference type="InterPro" id="IPR036388">
    <property type="entry name" value="WH-like_DNA-bd_sf"/>
</dbReference>
<dbReference type="PANTHER" id="PTHR30154:SF34">
    <property type="entry name" value="TRANSCRIPTIONAL REGULATOR AZLB"/>
    <property type="match status" value="1"/>
</dbReference>
<dbReference type="EMBL" id="AP023354">
    <property type="protein sequence ID" value="BCJ27614.1"/>
    <property type="molecule type" value="Genomic_DNA"/>
</dbReference>
<evidence type="ECO:0000256" key="3">
    <source>
        <dbReference type="ARBA" id="ARBA00023163"/>
    </source>
</evidence>
<keyword evidence="3" id="KW-0804">Transcription</keyword>
<dbReference type="InterPro" id="IPR011008">
    <property type="entry name" value="Dimeric_a/b-barrel"/>
</dbReference>
<dbReference type="PROSITE" id="PS50956">
    <property type="entry name" value="HTH_ASNC_2"/>
    <property type="match status" value="1"/>
</dbReference>
<dbReference type="Gene3D" id="3.30.70.920">
    <property type="match status" value="1"/>
</dbReference>
<dbReference type="Pfam" id="PF13404">
    <property type="entry name" value="HTH_AsnC-type"/>
    <property type="match status" value="2"/>
</dbReference>
<accession>A0A810KX04</accession>
<organism evidence="5 6">
    <name type="scientific">Actinocatenispora sera</name>
    <dbReference type="NCBI Taxonomy" id="390989"/>
    <lineage>
        <taxon>Bacteria</taxon>
        <taxon>Bacillati</taxon>
        <taxon>Actinomycetota</taxon>
        <taxon>Actinomycetes</taxon>
        <taxon>Micromonosporales</taxon>
        <taxon>Micromonosporaceae</taxon>
        <taxon>Actinocatenispora</taxon>
    </lineage>
</organism>
<dbReference type="PANTHER" id="PTHR30154">
    <property type="entry name" value="LEUCINE-RESPONSIVE REGULATORY PROTEIN"/>
    <property type="match status" value="1"/>
</dbReference>
<keyword evidence="2" id="KW-0238">DNA-binding</keyword>
<evidence type="ECO:0000256" key="1">
    <source>
        <dbReference type="ARBA" id="ARBA00023015"/>
    </source>
</evidence>
<sequence>MAVPVAESDTNYGRTMESVALDRLDRRLVHALKVDGRASFARIGAVLGVSDQTVARRYARLRSSGGLRVVGVPEWYGMEQWFFRLRSTPDAAAPIADALARRTDTYWVHLVSGGSEVLCSTRPDTRASRDALLLGKLPRTPRITDFTAYQLLRGYEPDPTLFVHRLGDGLDPAEVDALRQPAPTEPPPTSPDDADRAILAVLGRDGRAGHAELARAAGCSESTARRRLDTLRSTGQVRFDIDLVNNLIDVDTTAMLFLSVLPSELFAAAEQLIRQAPVNFAAAVTGPNNLIASVSCPSARALFEYLGGPIGRLPGVTGYETAPSVRVLKRHGQLDADPRR</sequence>
<evidence type="ECO:0000313" key="6">
    <source>
        <dbReference type="Proteomes" id="UP000680750"/>
    </source>
</evidence>
<evidence type="ECO:0000313" key="5">
    <source>
        <dbReference type="EMBL" id="BCJ27614.1"/>
    </source>
</evidence>
<dbReference type="InterPro" id="IPR036390">
    <property type="entry name" value="WH_DNA-bd_sf"/>
</dbReference>
<gene>
    <name evidence="5" type="primary">asnC_3</name>
    <name evidence="5" type="ORF">Asera_17220</name>
</gene>
<dbReference type="GO" id="GO:0005829">
    <property type="term" value="C:cytosol"/>
    <property type="evidence" value="ECO:0007669"/>
    <property type="project" value="TreeGrafter"/>
</dbReference>
<evidence type="ECO:0000256" key="2">
    <source>
        <dbReference type="ARBA" id="ARBA00023125"/>
    </source>
</evidence>
<feature type="domain" description="HTH asnC-type" evidence="4">
    <location>
        <begin position="21"/>
        <end position="65"/>
    </location>
</feature>
<dbReference type="AlphaFoldDB" id="A0A810KX04"/>
<dbReference type="Proteomes" id="UP000680750">
    <property type="component" value="Chromosome"/>
</dbReference>
<dbReference type="InterPro" id="IPR019888">
    <property type="entry name" value="Tscrpt_reg_AsnC-like"/>
</dbReference>
<dbReference type="InterPro" id="IPR000485">
    <property type="entry name" value="AsnC-type_HTH_dom"/>
</dbReference>
<name>A0A810KX04_9ACTN</name>
<proteinExistence type="predicted"/>
<dbReference type="GO" id="GO:0043565">
    <property type="term" value="F:sequence-specific DNA binding"/>
    <property type="evidence" value="ECO:0007669"/>
    <property type="project" value="InterPro"/>
</dbReference>